<dbReference type="InterPro" id="IPR002104">
    <property type="entry name" value="Integrase_catalytic"/>
</dbReference>
<dbReference type="InterPro" id="IPR011010">
    <property type="entry name" value="DNA_brk_join_enz"/>
</dbReference>
<keyword evidence="2" id="KW-0229">DNA integration</keyword>
<evidence type="ECO:0000256" key="1">
    <source>
        <dbReference type="ARBA" id="ARBA00008857"/>
    </source>
</evidence>
<gene>
    <name evidence="6" type="ORF">OSH07_19755</name>
</gene>
<dbReference type="RefSeq" id="WP_266340404.1">
    <property type="nucleotide sequence ID" value="NZ_JAPKNK010000010.1"/>
</dbReference>
<dbReference type="PANTHER" id="PTHR30349:SF64">
    <property type="entry name" value="PROPHAGE INTEGRASE INTD-RELATED"/>
    <property type="match status" value="1"/>
</dbReference>
<dbReference type="InterPro" id="IPR050090">
    <property type="entry name" value="Tyrosine_recombinase_XerCD"/>
</dbReference>
<dbReference type="SUPFAM" id="SSF56349">
    <property type="entry name" value="DNA breaking-rejoining enzymes"/>
    <property type="match status" value="1"/>
</dbReference>
<comment type="similarity">
    <text evidence="1">Belongs to the 'phage' integrase family.</text>
</comment>
<dbReference type="Gene3D" id="1.10.443.10">
    <property type="entry name" value="Intergrase catalytic core"/>
    <property type="match status" value="1"/>
</dbReference>
<keyword evidence="7" id="KW-1185">Reference proteome</keyword>
<dbReference type="AlphaFoldDB" id="A0A9X3IM66"/>
<dbReference type="GO" id="GO:0006310">
    <property type="term" value="P:DNA recombination"/>
    <property type="evidence" value="ECO:0007669"/>
    <property type="project" value="UniProtKB-KW"/>
</dbReference>
<feature type="domain" description="Tyr recombinase" evidence="5">
    <location>
        <begin position="181"/>
        <end position="353"/>
    </location>
</feature>
<dbReference type="PROSITE" id="PS51898">
    <property type="entry name" value="TYR_RECOMBINASE"/>
    <property type="match status" value="1"/>
</dbReference>
<reference evidence="6" key="1">
    <citation type="submission" date="2022-11" db="EMBL/GenBank/DDBJ databases">
        <title>Biodiversity and phylogenetic relationships of bacteria.</title>
        <authorList>
            <person name="Machado R.A.R."/>
            <person name="Bhat A."/>
            <person name="Loulou A."/>
            <person name="Kallel S."/>
        </authorList>
    </citation>
    <scope>NUCLEOTIDE SEQUENCE</scope>
    <source>
        <strain evidence="6">K-TC2</strain>
    </source>
</reference>
<comment type="caution">
    <text evidence="6">The sequence shown here is derived from an EMBL/GenBank/DDBJ whole genome shotgun (WGS) entry which is preliminary data.</text>
</comment>
<evidence type="ECO:0000259" key="5">
    <source>
        <dbReference type="PROSITE" id="PS51898"/>
    </source>
</evidence>
<evidence type="ECO:0000256" key="3">
    <source>
        <dbReference type="ARBA" id="ARBA00023125"/>
    </source>
</evidence>
<evidence type="ECO:0000256" key="4">
    <source>
        <dbReference type="ARBA" id="ARBA00023172"/>
    </source>
</evidence>
<accession>A0A9X3IM66</accession>
<evidence type="ECO:0000313" key="6">
    <source>
        <dbReference type="EMBL" id="MCX5571444.1"/>
    </source>
</evidence>
<dbReference type="Pfam" id="PF00589">
    <property type="entry name" value="Phage_integrase"/>
    <property type="match status" value="1"/>
</dbReference>
<dbReference type="Gene3D" id="1.10.150.130">
    <property type="match status" value="1"/>
</dbReference>
<dbReference type="InterPro" id="IPR013762">
    <property type="entry name" value="Integrase-like_cat_sf"/>
</dbReference>
<dbReference type="Proteomes" id="UP001144805">
    <property type="component" value="Unassembled WGS sequence"/>
</dbReference>
<protein>
    <submittedName>
        <fullName evidence="6">Tyrosine-type recombinase/integrase</fullName>
    </submittedName>
</protein>
<keyword evidence="4" id="KW-0233">DNA recombination</keyword>
<keyword evidence="3" id="KW-0238">DNA-binding</keyword>
<dbReference type="PANTHER" id="PTHR30349">
    <property type="entry name" value="PHAGE INTEGRASE-RELATED"/>
    <property type="match status" value="1"/>
</dbReference>
<organism evidence="6 7">
    <name type="scientific">Kaistia nematophila</name>
    <dbReference type="NCBI Taxonomy" id="2994654"/>
    <lineage>
        <taxon>Bacteria</taxon>
        <taxon>Pseudomonadati</taxon>
        <taxon>Pseudomonadota</taxon>
        <taxon>Alphaproteobacteria</taxon>
        <taxon>Hyphomicrobiales</taxon>
        <taxon>Kaistiaceae</taxon>
        <taxon>Kaistia</taxon>
    </lineage>
</organism>
<evidence type="ECO:0000313" key="7">
    <source>
        <dbReference type="Proteomes" id="UP001144805"/>
    </source>
</evidence>
<evidence type="ECO:0000256" key="2">
    <source>
        <dbReference type="ARBA" id="ARBA00022908"/>
    </source>
</evidence>
<name>A0A9X3IM66_9HYPH</name>
<sequence length="361" mass="41493">MKRPLPKYVYRHRDRYGTERLYYRPPNGGSTRLPDDPQSEAFAEAHRRLAEGAEHRPATKSFAPPPPQNTLESIWRQYERSREFRALEKSTQRVRQLVIEKCLKEPIRPDASETFGDCPVNMLTAKAIKVLRDRKADFPNAANGRLKAIRQMLSWAIEAEVDDDLTYNIARDVRNLKVMGDGFHSWTLDEVEQFERTHPLGSRARLAFALLLYTGQRRSDMVTFGRQHVRDGWLFFTQFKGRKRNPIRMQIPIVPELQKVIDASPCGDLTFLMTDYGKPFTSNGFGNKMRQWCDEARLPDCSAHGLRKAAASRLAELGCTDAEIMAITGHTTRKEVDRYTKGARQRALAENVLRRVEQASE</sequence>
<dbReference type="EMBL" id="JAPKNK010000010">
    <property type="protein sequence ID" value="MCX5571444.1"/>
    <property type="molecule type" value="Genomic_DNA"/>
</dbReference>
<dbReference type="GO" id="GO:0015074">
    <property type="term" value="P:DNA integration"/>
    <property type="evidence" value="ECO:0007669"/>
    <property type="project" value="UniProtKB-KW"/>
</dbReference>
<dbReference type="GO" id="GO:0003677">
    <property type="term" value="F:DNA binding"/>
    <property type="evidence" value="ECO:0007669"/>
    <property type="project" value="UniProtKB-KW"/>
</dbReference>
<proteinExistence type="inferred from homology"/>
<dbReference type="InterPro" id="IPR010998">
    <property type="entry name" value="Integrase_recombinase_N"/>
</dbReference>